<evidence type="ECO:0000313" key="9">
    <source>
        <dbReference type="Proteomes" id="UP000051686"/>
    </source>
</evidence>
<dbReference type="PANTHER" id="PTHR18895">
    <property type="entry name" value="HEMK METHYLTRANSFERASE"/>
    <property type="match status" value="1"/>
</dbReference>
<dbReference type="InterPro" id="IPR040758">
    <property type="entry name" value="PrmC_N"/>
</dbReference>
<comment type="function">
    <text evidence="5">Methylates the class 1 translation termination release factors RF1/PrfA and RF2/PrfB on the glutamine residue of the universally conserved GGQ motif.</text>
</comment>
<dbReference type="Pfam" id="PF05175">
    <property type="entry name" value="MTS"/>
    <property type="match status" value="1"/>
</dbReference>
<dbReference type="CDD" id="cd02440">
    <property type="entry name" value="AdoMet_MTases"/>
    <property type="match status" value="1"/>
</dbReference>
<gene>
    <name evidence="5" type="primary">prmC</name>
    <name evidence="8" type="ORF">FD46_GL001276</name>
</gene>
<evidence type="ECO:0000256" key="1">
    <source>
        <dbReference type="ARBA" id="ARBA00022603"/>
    </source>
</evidence>
<dbReference type="Proteomes" id="UP000051686">
    <property type="component" value="Unassembled WGS sequence"/>
</dbReference>
<dbReference type="EMBL" id="AZEH01000039">
    <property type="protein sequence ID" value="KRL04159.1"/>
    <property type="molecule type" value="Genomic_DNA"/>
</dbReference>
<feature type="domain" description="Release factor glutamine methyltransferase N-terminal" evidence="7">
    <location>
        <begin position="8"/>
        <end position="76"/>
    </location>
</feature>
<protein>
    <recommendedName>
        <fullName evidence="5">Release factor glutamine methyltransferase</fullName>
        <shortName evidence="5">RF MTase</shortName>
        <ecNumber evidence="5">2.1.1.297</ecNumber>
    </recommendedName>
    <alternativeName>
        <fullName evidence="5">N5-glutamine methyltransferase PrmC</fullName>
    </alternativeName>
    <alternativeName>
        <fullName evidence="5">Protein-(glutamine-N5) MTase PrmC</fullName>
    </alternativeName>
    <alternativeName>
        <fullName evidence="5">Protein-glutamine N-methyltransferase PrmC</fullName>
    </alternativeName>
</protein>
<dbReference type="NCBIfam" id="TIGR00536">
    <property type="entry name" value="hemK_fam"/>
    <property type="match status" value="1"/>
</dbReference>
<dbReference type="PANTHER" id="PTHR18895:SF74">
    <property type="entry name" value="MTRF1L RELEASE FACTOR GLUTAMINE METHYLTRANSFERASE"/>
    <property type="match status" value="1"/>
</dbReference>
<reference evidence="8 9" key="1">
    <citation type="journal article" date="2015" name="Genome Announc.">
        <title>Expanding the biotechnology potential of lactobacilli through comparative genomics of 213 strains and associated genera.</title>
        <authorList>
            <person name="Sun Z."/>
            <person name="Harris H.M."/>
            <person name="McCann A."/>
            <person name="Guo C."/>
            <person name="Argimon S."/>
            <person name="Zhang W."/>
            <person name="Yang X."/>
            <person name="Jeffery I.B."/>
            <person name="Cooney J.C."/>
            <person name="Kagawa T.F."/>
            <person name="Liu W."/>
            <person name="Song Y."/>
            <person name="Salvetti E."/>
            <person name="Wrobel A."/>
            <person name="Rasinkangas P."/>
            <person name="Parkhill J."/>
            <person name="Rea M.C."/>
            <person name="O'Sullivan O."/>
            <person name="Ritari J."/>
            <person name="Douillard F.P."/>
            <person name="Paul Ross R."/>
            <person name="Yang R."/>
            <person name="Briner A.E."/>
            <person name="Felis G.E."/>
            <person name="de Vos W.M."/>
            <person name="Barrangou R."/>
            <person name="Klaenhammer T.R."/>
            <person name="Caufield P.W."/>
            <person name="Cui Y."/>
            <person name="Zhang H."/>
            <person name="O'Toole P.W."/>
        </authorList>
    </citation>
    <scope>NUCLEOTIDE SEQUENCE [LARGE SCALE GENOMIC DNA]</scope>
    <source>
        <strain evidence="8 9">DSM 19972</strain>
    </source>
</reference>
<evidence type="ECO:0000256" key="2">
    <source>
        <dbReference type="ARBA" id="ARBA00022679"/>
    </source>
</evidence>
<dbReference type="OrthoDB" id="9800643at2"/>
<keyword evidence="3 5" id="KW-0949">S-adenosyl-L-methionine</keyword>
<dbReference type="InterPro" id="IPR019874">
    <property type="entry name" value="RF_methyltr_PrmC"/>
</dbReference>
<feature type="binding site" evidence="5">
    <location>
        <begin position="186"/>
        <end position="189"/>
    </location>
    <ligand>
        <name>substrate</name>
    </ligand>
</feature>
<feature type="domain" description="Methyltransferase small" evidence="6">
    <location>
        <begin position="106"/>
        <end position="196"/>
    </location>
</feature>
<dbReference type="InterPro" id="IPR002052">
    <property type="entry name" value="DNA_methylase_N6_adenine_CS"/>
</dbReference>
<proteinExistence type="inferred from homology"/>
<sequence>MSSLTFFQAQKWAFSFVAKSGGEESAIELLLKGLRKWNTLELLCHYNDYLTPQEVTQFKKWVSYYEKGWPVQYLLGEATFFGRDFKVNEHTLIPRQETEELVEWILADFPEKEVSLKVADIGTGTGAIGISLKKERPNWDVSLTDISAAALKMARQNADMLESKVSIFQGDLFAPLKEQYRIIVSNPPYIAPKERDLMDKTVLEHEPASALFAPEDGLLFYNRFANEVKPFLDKGARLYLEIGFKQGKAVKQIFLGKFPAAEVIVKKDITGNERMVRVEF</sequence>
<dbReference type="InterPro" id="IPR050320">
    <property type="entry name" value="N5-glutamine_MTase"/>
</dbReference>
<dbReference type="RefSeq" id="WP_057896141.1">
    <property type="nucleotide sequence ID" value="NZ_AZEH01000039.1"/>
</dbReference>
<dbReference type="SUPFAM" id="SSF53335">
    <property type="entry name" value="S-adenosyl-L-methionine-dependent methyltransferases"/>
    <property type="match status" value="1"/>
</dbReference>
<dbReference type="Gene3D" id="3.40.50.150">
    <property type="entry name" value="Vaccinia Virus protein VP39"/>
    <property type="match status" value="1"/>
</dbReference>
<dbReference type="AlphaFoldDB" id="A0A0R1M7N2"/>
<dbReference type="Pfam" id="PF17827">
    <property type="entry name" value="PrmC_N"/>
    <property type="match status" value="1"/>
</dbReference>
<feature type="binding site" evidence="5">
    <location>
        <position position="145"/>
    </location>
    <ligand>
        <name>S-adenosyl-L-methionine</name>
        <dbReference type="ChEBI" id="CHEBI:59789"/>
    </ligand>
</feature>
<name>A0A0R1M7N2_9LACO</name>
<comment type="similarity">
    <text evidence="5">Belongs to the protein N5-glutamine methyltransferase family. PrmC subfamily.</text>
</comment>
<evidence type="ECO:0000259" key="7">
    <source>
        <dbReference type="Pfam" id="PF17827"/>
    </source>
</evidence>
<dbReference type="HAMAP" id="MF_02126">
    <property type="entry name" value="RF_methyltr_PrmC"/>
    <property type="match status" value="1"/>
</dbReference>
<feature type="binding site" evidence="5">
    <location>
        <position position="186"/>
    </location>
    <ligand>
        <name>S-adenosyl-L-methionine</name>
        <dbReference type="ChEBI" id="CHEBI:59789"/>
    </ligand>
</feature>
<dbReference type="PATRIC" id="fig|1423777.3.peg.1320"/>
<accession>A0A0R1M7N2</accession>
<evidence type="ECO:0000259" key="6">
    <source>
        <dbReference type="Pfam" id="PF05175"/>
    </source>
</evidence>
<keyword evidence="2 5" id="KW-0808">Transferase</keyword>
<evidence type="ECO:0000256" key="4">
    <source>
        <dbReference type="ARBA" id="ARBA00048391"/>
    </source>
</evidence>
<dbReference type="GO" id="GO:0102559">
    <property type="term" value="F:peptide chain release factor N(5)-glutamine methyltransferase activity"/>
    <property type="evidence" value="ECO:0007669"/>
    <property type="project" value="UniProtKB-EC"/>
</dbReference>
<comment type="caution">
    <text evidence="5">Lacks conserved residue(s) required for the propagation of feature annotation.</text>
</comment>
<evidence type="ECO:0000256" key="5">
    <source>
        <dbReference type="HAMAP-Rule" id="MF_02126"/>
    </source>
</evidence>
<dbReference type="EC" id="2.1.1.297" evidence="5"/>
<keyword evidence="9" id="KW-1185">Reference proteome</keyword>
<dbReference type="GO" id="GO:0032259">
    <property type="term" value="P:methylation"/>
    <property type="evidence" value="ECO:0007669"/>
    <property type="project" value="UniProtKB-KW"/>
</dbReference>
<dbReference type="NCBIfam" id="TIGR03534">
    <property type="entry name" value="RF_mod_PrmC"/>
    <property type="match status" value="1"/>
</dbReference>
<dbReference type="InterPro" id="IPR029063">
    <property type="entry name" value="SAM-dependent_MTases_sf"/>
</dbReference>
<comment type="catalytic activity">
    <reaction evidence="4 5">
        <text>L-glutaminyl-[peptide chain release factor] + S-adenosyl-L-methionine = N(5)-methyl-L-glutaminyl-[peptide chain release factor] + S-adenosyl-L-homocysteine + H(+)</text>
        <dbReference type="Rhea" id="RHEA:42896"/>
        <dbReference type="Rhea" id="RHEA-COMP:10271"/>
        <dbReference type="Rhea" id="RHEA-COMP:10272"/>
        <dbReference type="ChEBI" id="CHEBI:15378"/>
        <dbReference type="ChEBI" id="CHEBI:30011"/>
        <dbReference type="ChEBI" id="CHEBI:57856"/>
        <dbReference type="ChEBI" id="CHEBI:59789"/>
        <dbReference type="ChEBI" id="CHEBI:61891"/>
        <dbReference type="EC" id="2.1.1.297"/>
    </reaction>
</comment>
<comment type="caution">
    <text evidence="8">The sequence shown here is derived from an EMBL/GenBank/DDBJ whole genome shotgun (WGS) entry which is preliminary data.</text>
</comment>
<dbReference type="InterPro" id="IPR004556">
    <property type="entry name" value="HemK-like"/>
</dbReference>
<evidence type="ECO:0000256" key="3">
    <source>
        <dbReference type="ARBA" id="ARBA00022691"/>
    </source>
</evidence>
<organism evidence="8 9">
    <name type="scientific">Liquorilactobacillus oeni DSM 19972</name>
    <dbReference type="NCBI Taxonomy" id="1423777"/>
    <lineage>
        <taxon>Bacteria</taxon>
        <taxon>Bacillati</taxon>
        <taxon>Bacillota</taxon>
        <taxon>Bacilli</taxon>
        <taxon>Lactobacillales</taxon>
        <taxon>Lactobacillaceae</taxon>
        <taxon>Liquorilactobacillus</taxon>
    </lineage>
</organism>
<evidence type="ECO:0000313" key="8">
    <source>
        <dbReference type="EMBL" id="KRL04159.1"/>
    </source>
</evidence>
<dbReference type="GO" id="GO:0003676">
    <property type="term" value="F:nucleic acid binding"/>
    <property type="evidence" value="ECO:0007669"/>
    <property type="project" value="InterPro"/>
</dbReference>
<dbReference type="Gene3D" id="1.10.8.10">
    <property type="entry name" value="DNA helicase RuvA subunit, C-terminal domain"/>
    <property type="match status" value="1"/>
</dbReference>
<keyword evidence="1 5" id="KW-0489">Methyltransferase</keyword>
<dbReference type="InterPro" id="IPR007848">
    <property type="entry name" value="Small_mtfrase_dom"/>
</dbReference>
<feature type="binding site" evidence="5">
    <location>
        <begin position="122"/>
        <end position="126"/>
    </location>
    <ligand>
        <name>S-adenosyl-L-methionine</name>
        <dbReference type="ChEBI" id="CHEBI:59789"/>
    </ligand>
</feature>
<dbReference type="STRING" id="1423777.FD46_GL001276"/>
<dbReference type="PROSITE" id="PS00092">
    <property type="entry name" value="N6_MTASE"/>
    <property type="match status" value="1"/>
</dbReference>